<gene>
    <name evidence="1" type="ORF">F2A26_08980</name>
</gene>
<name>A0ABQ6S2W2_9BACT</name>
<dbReference type="Proteomes" id="UP000324870">
    <property type="component" value="Unassembled WGS sequence"/>
</dbReference>
<sequence length="73" mass="8703">MPKGEYTRTEAGRRAYFVVTGVELPDTLTHDEIKAHSHVLPQDLWRRYHESYLNFMSIGRHEYLTKYHKKHGC</sequence>
<protein>
    <submittedName>
        <fullName evidence="1">Uncharacterized protein</fullName>
    </submittedName>
</protein>
<evidence type="ECO:0000313" key="2">
    <source>
        <dbReference type="Proteomes" id="UP000324870"/>
    </source>
</evidence>
<comment type="caution">
    <text evidence="1">The sequence shown here is derived from an EMBL/GenBank/DDBJ whole genome shotgun (WGS) entry which is preliminary data.</text>
</comment>
<evidence type="ECO:0000313" key="1">
    <source>
        <dbReference type="EMBL" id="KAA3159157.1"/>
    </source>
</evidence>
<keyword evidence="2" id="KW-1185">Reference proteome</keyword>
<reference evidence="1 2" key="1">
    <citation type="journal article" date="2019" name="Nat. Med.">
        <title>A library of human gut bacterial isolates paired with longitudinal multiomics data enables mechanistic microbiome research.</title>
        <authorList>
            <person name="Poyet M."/>
            <person name="Groussin M."/>
            <person name="Gibbons S.M."/>
            <person name="Avila-Pacheco J."/>
            <person name="Jiang X."/>
            <person name="Kearney S.M."/>
            <person name="Perrotta A.R."/>
            <person name="Berdy B."/>
            <person name="Zhao S."/>
            <person name="Lieberman T.D."/>
            <person name="Swanson P.K."/>
            <person name="Smith M."/>
            <person name="Roesemann S."/>
            <person name="Alexander J.E."/>
            <person name="Rich S.A."/>
            <person name="Livny J."/>
            <person name="Vlamakis H."/>
            <person name="Clish C."/>
            <person name="Bullock K."/>
            <person name="Deik A."/>
            <person name="Scott J."/>
            <person name="Pierce K.A."/>
            <person name="Xavier R.J."/>
            <person name="Alm E.J."/>
        </authorList>
    </citation>
    <scope>NUCLEOTIDE SEQUENCE [LARGE SCALE GENOMIC DNA]</scope>
    <source>
        <strain evidence="1 2">BIOML-A1</strain>
    </source>
</reference>
<organism evidence="1 2">
    <name type="scientific">Alistipes finegoldii</name>
    <dbReference type="NCBI Taxonomy" id="214856"/>
    <lineage>
        <taxon>Bacteria</taxon>
        <taxon>Pseudomonadati</taxon>
        <taxon>Bacteroidota</taxon>
        <taxon>Bacteroidia</taxon>
        <taxon>Bacteroidales</taxon>
        <taxon>Rikenellaceae</taxon>
        <taxon>Alistipes</taxon>
    </lineage>
</organism>
<dbReference type="EMBL" id="VVND01000012">
    <property type="protein sequence ID" value="KAA3159157.1"/>
    <property type="molecule type" value="Genomic_DNA"/>
</dbReference>
<proteinExistence type="predicted"/>
<accession>A0ABQ6S2W2</accession>